<name>A0A8S5PCK2_9CAUD</name>
<evidence type="ECO:0000313" key="1">
    <source>
        <dbReference type="EMBL" id="DAE03948.1"/>
    </source>
</evidence>
<sequence>MDKDIFTNEVVYAILTREKEIKRTYIILSKLMEMYDMDTYTSVAESRILDSDSIGYSIEKDHIILDVFEKDIWLDEVALHRYSDILEGYITRSSYDKFLDLVEALENTRRIQNMSLSLYQGKSLKGLISTVIEHRKYKRVFPKEYEMMCHWCWLELLSRTPFPKLYFFFKELPNRLRFVYLKSGLLKAFPEAKD</sequence>
<reference evidence="1" key="1">
    <citation type="journal article" date="2021" name="Proc. Natl. Acad. Sci. U.S.A.">
        <title>A Catalog of Tens of Thousands of Viruses from Human Metagenomes Reveals Hidden Associations with Chronic Diseases.</title>
        <authorList>
            <person name="Tisza M.J."/>
            <person name="Buck C.B."/>
        </authorList>
    </citation>
    <scope>NUCLEOTIDE SEQUENCE</scope>
    <source>
        <strain evidence="1">Ct2cn10</strain>
    </source>
</reference>
<accession>A0A8S5PCK2</accession>
<dbReference type="EMBL" id="BK015379">
    <property type="protein sequence ID" value="DAE03948.1"/>
    <property type="molecule type" value="Genomic_DNA"/>
</dbReference>
<proteinExistence type="predicted"/>
<organism evidence="1">
    <name type="scientific">Myoviridae sp. ct2cn10</name>
    <dbReference type="NCBI Taxonomy" id="2825022"/>
    <lineage>
        <taxon>Viruses</taxon>
        <taxon>Duplodnaviria</taxon>
        <taxon>Heunggongvirae</taxon>
        <taxon>Uroviricota</taxon>
        <taxon>Caudoviricetes</taxon>
    </lineage>
</organism>
<protein>
    <submittedName>
        <fullName evidence="1">Uncharacterized protein</fullName>
    </submittedName>
</protein>